<dbReference type="EMBL" id="GBRH01225583">
    <property type="protein sequence ID" value="JAD72312.1"/>
    <property type="molecule type" value="Transcribed_RNA"/>
</dbReference>
<protein>
    <submittedName>
        <fullName evidence="1">Uncharacterized protein</fullName>
    </submittedName>
</protein>
<name>A0A0A9CLA6_ARUDO</name>
<reference evidence="1" key="1">
    <citation type="submission" date="2014-09" db="EMBL/GenBank/DDBJ databases">
        <authorList>
            <person name="Magalhaes I.L.F."/>
            <person name="Oliveira U."/>
            <person name="Santos F.R."/>
            <person name="Vidigal T.H.D.A."/>
            <person name="Brescovit A.D."/>
            <person name="Santos A.J."/>
        </authorList>
    </citation>
    <scope>NUCLEOTIDE SEQUENCE</scope>
    <source>
        <tissue evidence="1">Shoot tissue taken approximately 20 cm above the soil surface</tissue>
    </source>
</reference>
<proteinExistence type="predicted"/>
<evidence type="ECO:0000313" key="1">
    <source>
        <dbReference type="EMBL" id="JAD72312.1"/>
    </source>
</evidence>
<reference evidence="1" key="2">
    <citation type="journal article" date="2015" name="Data Brief">
        <title>Shoot transcriptome of the giant reed, Arundo donax.</title>
        <authorList>
            <person name="Barrero R.A."/>
            <person name="Guerrero F.D."/>
            <person name="Moolhuijzen P."/>
            <person name="Goolsby J.A."/>
            <person name="Tidwell J."/>
            <person name="Bellgard S.E."/>
            <person name="Bellgard M.I."/>
        </authorList>
    </citation>
    <scope>NUCLEOTIDE SEQUENCE</scope>
    <source>
        <tissue evidence="1">Shoot tissue taken approximately 20 cm above the soil surface</tissue>
    </source>
</reference>
<dbReference type="AlphaFoldDB" id="A0A0A9CLA6"/>
<organism evidence="1">
    <name type="scientific">Arundo donax</name>
    <name type="common">Giant reed</name>
    <name type="synonym">Donax arundinaceus</name>
    <dbReference type="NCBI Taxonomy" id="35708"/>
    <lineage>
        <taxon>Eukaryota</taxon>
        <taxon>Viridiplantae</taxon>
        <taxon>Streptophyta</taxon>
        <taxon>Embryophyta</taxon>
        <taxon>Tracheophyta</taxon>
        <taxon>Spermatophyta</taxon>
        <taxon>Magnoliopsida</taxon>
        <taxon>Liliopsida</taxon>
        <taxon>Poales</taxon>
        <taxon>Poaceae</taxon>
        <taxon>PACMAD clade</taxon>
        <taxon>Arundinoideae</taxon>
        <taxon>Arundineae</taxon>
        <taxon>Arundo</taxon>
    </lineage>
</organism>
<accession>A0A0A9CLA6</accession>
<sequence length="38" mass="4178">MSVSIILVRTSTLFLHSNLSSPMSFSILSRPLKISSRA</sequence>